<evidence type="ECO:0000313" key="3">
    <source>
        <dbReference type="Proteomes" id="UP001157134"/>
    </source>
</evidence>
<comment type="caution">
    <text evidence="2">The sequence shown here is derived from an EMBL/GenBank/DDBJ whole genome shotgun (WGS) entry which is preliminary data.</text>
</comment>
<dbReference type="Pfam" id="PF07238">
    <property type="entry name" value="PilZ"/>
    <property type="match status" value="1"/>
</dbReference>
<name>A0ABQ6H6Q0_9GAMM</name>
<sequence>MSDEEELNERRQHIRLDMEGELVRVDWLEEGTAFSEKLVCVDFSRKGIKVSCEKKIAQYTPVDITLMPDTSQEKMVKARVIRCNIERDSHYNIAMLFQD</sequence>
<keyword evidence="3" id="KW-1185">Reference proteome</keyword>
<dbReference type="Gene3D" id="2.40.10.220">
    <property type="entry name" value="predicted glycosyltransferase like domains"/>
    <property type="match status" value="1"/>
</dbReference>
<gene>
    <name evidence="2" type="ORF">tloyanaT_00690</name>
</gene>
<reference evidence="2 3" key="1">
    <citation type="submission" date="2023-03" db="EMBL/GenBank/DDBJ databases">
        <title>Thalassotalea loyana LMG 22536T draft genome sequence.</title>
        <authorList>
            <person name="Sawabe T."/>
        </authorList>
    </citation>
    <scope>NUCLEOTIDE SEQUENCE [LARGE SCALE GENOMIC DNA]</scope>
    <source>
        <strain evidence="2 3">LMG 22536</strain>
    </source>
</reference>
<proteinExistence type="predicted"/>
<evidence type="ECO:0000259" key="1">
    <source>
        <dbReference type="Pfam" id="PF07238"/>
    </source>
</evidence>
<dbReference type="RefSeq" id="WP_284295347.1">
    <property type="nucleotide sequence ID" value="NZ_BSSV01000001.1"/>
</dbReference>
<dbReference type="Proteomes" id="UP001157134">
    <property type="component" value="Unassembled WGS sequence"/>
</dbReference>
<accession>A0ABQ6H6Q0</accession>
<evidence type="ECO:0000313" key="2">
    <source>
        <dbReference type="EMBL" id="GLX83817.1"/>
    </source>
</evidence>
<protein>
    <recommendedName>
        <fullName evidence="1">PilZ domain-containing protein</fullName>
    </recommendedName>
</protein>
<dbReference type="InterPro" id="IPR009875">
    <property type="entry name" value="PilZ_domain"/>
</dbReference>
<organism evidence="2 3">
    <name type="scientific">Thalassotalea loyana</name>
    <dbReference type="NCBI Taxonomy" id="280483"/>
    <lineage>
        <taxon>Bacteria</taxon>
        <taxon>Pseudomonadati</taxon>
        <taxon>Pseudomonadota</taxon>
        <taxon>Gammaproteobacteria</taxon>
        <taxon>Alteromonadales</taxon>
        <taxon>Colwelliaceae</taxon>
        <taxon>Thalassotalea</taxon>
    </lineage>
</organism>
<feature type="domain" description="PilZ" evidence="1">
    <location>
        <begin position="9"/>
        <end position="92"/>
    </location>
</feature>
<dbReference type="EMBL" id="BSSV01000001">
    <property type="protein sequence ID" value="GLX83817.1"/>
    <property type="molecule type" value="Genomic_DNA"/>
</dbReference>